<dbReference type="Pfam" id="PF00583">
    <property type="entry name" value="Acetyltransf_1"/>
    <property type="match status" value="1"/>
</dbReference>
<feature type="compositionally biased region" description="Basic and acidic residues" evidence="1">
    <location>
        <begin position="1"/>
        <end position="11"/>
    </location>
</feature>
<dbReference type="EMBL" id="MU003708">
    <property type="protein sequence ID" value="KAF2805818.1"/>
    <property type="molecule type" value="Genomic_DNA"/>
</dbReference>
<dbReference type="Proteomes" id="UP000504636">
    <property type="component" value="Unplaced"/>
</dbReference>
<reference evidence="5" key="3">
    <citation type="submission" date="2025-04" db="UniProtKB">
        <authorList>
            <consortium name="RefSeq"/>
        </authorList>
    </citation>
    <scope>IDENTIFICATION</scope>
    <source>
        <strain evidence="5">CBS 304.34</strain>
    </source>
</reference>
<dbReference type="InterPro" id="IPR000182">
    <property type="entry name" value="GNAT_dom"/>
</dbReference>
<reference evidence="5" key="2">
    <citation type="submission" date="2020-04" db="EMBL/GenBank/DDBJ databases">
        <authorList>
            <consortium name="NCBI Genome Project"/>
        </authorList>
    </citation>
    <scope>NUCLEOTIDE SEQUENCE</scope>
    <source>
        <strain evidence="5">CBS 304.34</strain>
    </source>
</reference>
<sequence>MTDLTGRKPELDPTPPIPRPAEPPTTPPPSNLHYTPLRIPKSPTHLPFLAAALRTARLAALTAEPSSFATTYAAEATHPLSVWSGRLSAPEANDFAVITTPVPITPLKDEEEDAVVDLLLNSEWAGMIALRGSTPYSDYFIPESGQHVEQSGETRWHLNALYTARAHRGRGLAKVLMGTVVDYARARSGPGEKARVRLFCTEKMVGMYARAGFARVGGCTLAEAFVANGDPGGVPGDAGATEAGRGRWHTRYGVVMEVVVDAVHPLLHPVAPVRVVPRRHADPDVVVAGAVARPGVAVDGGAAERYVCRIPTADEFGGSGMKGEWRGKGCNARDLGFAVHQHADEMAGMLWARGQSCGIGGGEEEGGERP</sequence>
<evidence type="ECO:0000313" key="5">
    <source>
        <dbReference type="RefSeq" id="XP_033572782.1"/>
    </source>
</evidence>
<dbReference type="RefSeq" id="XP_033572782.1">
    <property type="nucleotide sequence ID" value="XM_033726661.1"/>
</dbReference>
<dbReference type="InterPro" id="IPR016181">
    <property type="entry name" value="Acyl_CoA_acyltransferase"/>
</dbReference>
<evidence type="ECO:0000259" key="2">
    <source>
        <dbReference type="PROSITE" id="PS51186"/>
    </source>
</evidence>
<dbReference type="PROSITE" id="PS51186">
    <property type="entry name" value="GNAT"/>
    <property type="match status" value="1"/>
</dbReference>
<protein>
    <recommendedName>
        <fullName evidence="2">N-acetyltransferase domain-containing protein</fullName>
    </recommendedName>
</protein>
<feature type="domain" description="N-acetyltransferase" evidence="2">
    <location>
        <begin position="102"/>
        <end position="261"/>
    </location>
</feature>
<dbReference type="OrthoDB" id="41532at2759"/>
<keyword evidence="4" id="KW-1185">Reference proteome</keyword>
<dbReference type="CDD" id="cd04301">
    <property type="entry name" value="NAT_SF"/>
    <property type="match status" value="1"/>
</dbReference>
<evidence type="ECO:0000313" key="3">
    <source>
        <dbReference type="EMBL" id="KAF2805818.1"/>
    </source>
</evidence>
<reference evidence="3 5" key="1">
    <citation type="journal article" date="2020" name="Stud. Mycol.">
        <title>101 Dothideomycetes genomes: a test case for predicting lifestyles and emergence of pathogens.</title>
        <authorList>
            <person name="Haridas S."/>
            <person name="Albert R."/>
            <person name="Binder M."/>
            <person name="Bloem J."/>
            <person name="Labutti K."/>
            <person name="Salamov A."/>
            <person name="Andreopoulos B."/>
            <person name="Baker S."/>
            <person name="Barry K."/>
            <person name="Bills G."/>
            <person name="Bluhm B."/>
            <person name="Cannon C."/>
            <person name="Castanera R."/>
            <person name="Culley D."/>
            <person name="Daum C."/>
            <person name="Ezra D."/>
            <person name="Gonzalez J."/>
            <person name="Henrissat B."/>
            <person name="Kuo A."/>
            <person name="Liang C."/>
            <person name="Lipzen A."/>
            <person name="Lutzoni F."/>
            <person name="Magnuson J."/>
            <person name="Mondo S."/>
            <person name="Nolan M."/>
            <person name="Ohm R."/>
            <person name="Pangilinan J."/>
            <person name="Park H.-J."/>
            <person name="Ramirez L."/>
            <person name="Alfaro M."/>
            <person name="Sun H."/>
            <person name="Tritt A."/>
            <person name="Yoshinaga Y."/>
            <person name="Zwiers L.-H."/>
            <person name="Turgeon B."/>
            <person name="Goodwin S."/>
            <person name="Spatafora J."/>
            <person name="Crous P."/>
            <person name="Grigoriev I."/>
        </authorList>
    </citation>
    <scope>NUCLEOTIDE SEQUENCE</scope>
    <source>
        <strain evidence="3 5">CBS 304.34</strain>
    </source>
</reference>
<dbReference type="GeneID" id="54467554"/>
<dbReference type="SUPFAM" id="SSF55729">
    <property type="entry name" value="Acyl-CoA N-acyltransferases (Nat)"/>
    <property type="match status" value="1"/>
</dbReference>
<feature type="region of interest" description="Disordered" evidence="1">
    <location>
        <begin position="1"/>
        <end position="37"/>
    </location>
</feature>
<accession>A0A6A6YB62</accession>
<feature type="compositionally biased region" description="Pro residues" evidence="1">
    <location>
        <begin position="12"/>
        <end position="30"/>
    </location>
</feature>
<evidence type="ECO:0000313" key="4">
    <source>
        <dbReference type="Proteomes" id="UP000504636"/>
    </source>
</evidence>
<dbReference type="Gene3D" id="3.40.630.30">
    <property type="match status" value="1"/>
</dbReference>
<gene>
    <name evidence="3 5" type="ORF">BDZ99DRAFT_539012</name>
</gene>
<evidence type="ECO:0000256" key="1">
    <source>
        <dbReference type="SAM" id="MobiDB-lite"/>
    </source>
</evidence>
<dbReference type="AlphaFoldDB" id="A0A6A6YB62"/>
<organism evidence="3">
    <name type="scientific">Mytilinidion resinicola</name>
    <dbReference type="NCBI Taxonomy" id="574789"/>
    <lineage>
        <taxon>Eukaryota</taxon>
        <taxon>Fungi</taxon>
        <taxon>Dikarya</taxon>
        <taxon>Ascomycota</taxon>
        <taxon>Pezizomycotina</taxon>
        <taxon>Dothideomycetes</taxon>
        <taxon>Pleosporomycetidae</taxon>
        <taxon>Mytilinidiales</taxon>
        <taxon>Mytilinidiaceae</taxon>
        <taxon>Mytilinidion</taxon>
    </lineage>
</organism>
<proteinExistence type="predicted"/>
<name>A0A6A6YB62_9PEZI</name>
<dbReference type="GO" id="GO:0016747">
    <property type="term" value="F:acyltransferase activity, transferring groups other than amino-acyl groups"/>
    <property type="evidence" value="ECO:0007669"/>
    <property type="project" value="InterPro"/>
</dbReference>